<dbReference type="Gene3D" id="3.40.30.10">
    <property type="entry name" value="Glutaredoxin"/>
    <property type="match status" value="1"/>
</dbReference>
<protein>
    <recommendedName>
        <fullName evidence="4">DSBA-like thioredoxin domain-containing protein</fullName>
    </recommendedName>
</protein>
<evidence type="ECO:0000313" key="6">
    <source>
        <dbReference type="Proteomes" id="UP001157017"/>
    </source>
</evidence>
<feature type="domain" description="DSBA-like thioredoxin" evidence="4">
    <location>
        <begin position="1"/>
        <end position="126"/>
    </location>
</feature>
<keyword evidence="6" id="KW-1185">Reference proteome</keyword>
<comment type="similarity">
    <text evidence="1">Belongs to the F420H(2)-dependent quinone reductase family.</text>
</comment>
<gene>
    <name evidence="5" type="ORF">GCM10025868_15960</name>
</gene>
<dbReference type="InterPro" id="IPR004378">
    <property type="entry name" value="F420H2_quin_Rdtase"/>
</dbReference>
<dbReference type="PANTHER" id="PTHR39428">
    <property type="entry name" value="F420H(2)-DEPENDENT QUINONE REDUCTASE RV1261C"/>
    <property type="match status" value="1"/>
</dbReference>
<evidence type="ECO:0000259" key="4">
    <source>
        <dbReference type="Pfam" id="PF01323"/>
    </source>
</evidence>
<dbReference type="SUPFAM" id="SSF52833">
    <property type="entry name" value="Thioredoxin-like"/>
    <property type="match status" value="1"/>
</dbReference>
<evidence type="ECO:0000256" key="1">
    <source>
        <dbReference type="ARBA" id="ARBA00008710"/>
    </source>
</evidence>
<evidence type="ECO:0000256" key="3">
    <source>
        <dbReference type="SAM" id="MobiDB-lite"/>
    </source>
</evidence>
<dbReference type="CDD" id="cd03024">
    <property type="entry name" value="DsbA_FrnE"/>
    <property type="match status" value="1"/>
</dbReference>
<dbReference type="Proteomes" id="UP001157017">
    <property type="component" value="Unassembled WGS sequence"/>
</dbReference>
<feature type="compositionally biased region" description="Basic residues" evidence="3">
    <location>
        <begin position="139"/>
        <end position="148"/>
    </location>
</feature>
<dbReference type="InterPro" id="IPR001853">
    <property type="entry name" value="DSBA-like_thioredoxin_dom"/>
</dbReference>
<sequence length="305" mass="33747">MVQRVQEVAAGEGLDFHLDRAHRANTVDAHRLLHLAQAHGVQDALKEAMLDAYFVQVLDVNDRAVLLGLAEGAGVPRDEAEQVLASDRFADDVRRDQEEAAALGANGVPFFVLDRRFGVSGAQPAEPVRAGAASGVGRSHPRTRHPARHRLGDRRRLRPRRLLTPRGVHRMADWNDSVIAEFRANHGRVGGNFEGAPLLLLHTTGARTGAERVSPMMYLRDGDRYLVFASYAGRDENPAWFHNLVVHPDAAIEVGDDTITVRATVLDRAERDEKYAEQARLYPGFAEYERKTERVIPVVALTPVA</sequence>
<accession>A0ABQ6JHU9</accession>
<dbReference type="EMBL" id="BSUZ01000001">
    <property type="protein sequence ID" value="GMA86346.1"/>
    <property type="molecule type" value="Genomic_DNA"/>
</dbReference>
<dbReference type="Pfam" id="PF04075">
    <property type="entry name" value="F420H2_quin_red"/>
    <property type="match status" value="1"/>
</dbReference>
<dbReference type="PANTHER" id="PTHR39428:SF1">
    <property type="entry name" value="F420H(2)-DEPENDENT QUINONE REDUCTASE RV1261C"/>
    <property type="match status" value="1"/>
</dbReference>
<dbReference type="InterPro" id="IPR012349">
    <property type="entry name" value="Split_barrel_FMN-bd"/>
</dbReference>
<evidence type="ECO:0000256" key="2">
    <source>
        <dbReference type="ARBA" id="ARBA00049106"/>
    </source>
</evidence>
<feature type="region of interest" description="Disordered" evidence="3">
    <location>
        <begin position="124"/>
        <end position="148"/>
    </location>
</feature>
<dbReference type="NCBIfam" id="TIGR00026">
    <property type="entry name" value="hi_GC_TIGR00026"/>
    <property type="match status" value="1"/>
</dbReference>
<name>A0ABQ6JHU9_9ACTN</name>
<dbReference type="Pfam" id="PF01323">
    <property type="entry name" value="DSBA"/>
    <property type="match status" value="1"/>
</dbReference>
<dbReference type="InterPro" id="IPR036249">
    <property type="entry name" value="Thioredoxin-like_sf"/>
</dbReference>
<comment type="catalytic activity">
    <reaction evidence="2">
        <text>oxidized coenzyme F420-(gamma-L-Glu)(n) + a quinol + H(+) = reduced coenzyme F420-(gamma-L-Glu)(n) + a quinone</text>
        <dbReference type="Rhea" id="RHEA:39663"/>
        <dbReference type="Rhea" id="RHEA-COMP:12939"/>
        <dbReference type="Rhea" id="RHEA-COMP:14378"/>
        <dbReference type="ChEBI" id="CHEBI:15378"/>
        <dbReference type="ChEBI" id="CHEBI:24646"/>
        <dbReference type="ChEBI" id="CHEBI:132124"/>
        <dbReference type="ChEBI" id="CHEBI:133980"/>
        <dbReference type="ChEBI" id="CHEBI:139511"/>
    </reaction>
</comment>
<dbReference type="SUPFAM" id="SSF50475">
    <property type="entry name" value="FMN-binding split barrel"/>
    <property type="match status" value="1"/>
</dbReference>
<proteinExistence type="inferred from homology"/>
<evidence type="ECO:0000313" key="5">
    <source>
        <dbReference type="EMBL" id="GMA86346.1"/>
    </source>
</evidence>
<reference evidence="6" key="1">
    <citation type="journal article" date="2019" name="Int. J. Syst. Evol. Microbiol.">
        <title>The Global Catalogue of Microorganisms (GCM) 10K type strain sequencing project: providing services to taxonomists for standard genome sequencing and annotation.</title>
        <authorList>
            <consortium name="The Broad Institute Genomics Platform"/>
            <consortium name="The Broad Institute Genome Sequencing Center for Infectious Disease"/>
            <person name="Wu L."/>
            <person name="Ma J."/>
        </authorList>
    </citation>
    <scope>NUCLEOTIDE SEQUENCE [LARGE SCALE GENOMIC DNA]</scope>
    <source>
        <strain evidence="6">NBRC 108730</strain>
    </source>
</reference>
<organism evidence="5 6">
    <name type="scientific">Angustibacter aerolatus</name>
    <dbReference type="NCBI Taxonomy" id="1162965"/>
    <lineage>
        <taxon>Bacteria</taxon>
        <taxon>Bacillati</taxon>
        <taxon>Actinomycetota</taxon>
        <taxon>Actinomycetes</taxon>
        <taxon>Kineosporiales</taxon>
        <taxon>Kineosporiaceae</taxon>
    </lineage>
</organism>
<comment type="caution">
    <text evidence="5">The sequence shown here is derived from an EMBL/GenBank/DDBJ whole genome shotgun (WGS) entry which is preliminary data.</text>
</comment>
<dbReference type="Gene3D" id="2.30.110.10">
    <property type="entry name" value="Electron Transport, Fmn-binding Protein, Chain A"/>
    <property type="match status" value="1"/>
</dbReference>